<proteinExistence type="predicted"/>
<gene>
    <name evidence="1" type="ORF">E6K77_10985</name>
</gene>
<dbReference type="EMBL" id="VBOX01000110">
    <property type="protein sequence ID" value="TMQ61161.1"/>
    <property type="molecule type" value="Genomic_DNA"/>
</dbReference>
<reference evidence="1 2" key="1">
    <citation type="journal article" date="2019" name="Nat. Microbiol.">
        <title>Mediterranean grassland soil C-N compound turnover is dependent on rainfall and depth, and is mediated by genomically divergent microorganisms.</title>
        <authorList>
            <person name="Diamond S."/>
            <person name="Andeer P.F."/>
            <person name="Li Z."/>
            <person name="Crits-Christoph A."/>
            <person name="Burstein D."/>
            <person name="Anantharaman K."/>
            <person name="Lane K.R."/>
            <person name="Thomas B.C."/>
            <person name="Pan C."/>
            <person name="Northen T.R."/>
            <person name="Banfield J.F."/>
        </authorList>
    </citation>
    <scope>NUCLEOTIDE SEQUENCE [LARGE SCALE GENOMIC DNA]</scope>
    <source>
        <strain evidence="1">WS_7</strain>
    </source>
</reference>
<organism evidence="1 2">
    <name type="scientific">Eiseniibacteriota bacterium</name>
    <dbReference type="NCBI Taxonomy" id="2212470"/>
    <lineage>
        <taxon>Bacteria</taxon>
        <taxon>Candidatus Eiseniibacteriota</taxon>
    </lineage>
</organism>
<name>A0A538TBZ1_UNCEI</name>
<accession>A0A538TBZ1</accession>
<sequence>MTGVAPGMMSGPLAQWWVHMSFDYEFDSIGRIASVTPRDGSNLAESLRAIRGLASDIRLEDGIGVLVDLRGVEHSPSWDEADALAAAIAQSGVLRRHRVALLATDPMEFALASMIASLSGLRGAVVHAFRSFESAKTWLRHASNELDQRRH</sequence>
<protein>
    <recommendedName>
        <fullName evidence="3">STAS/SEC14 domain-containing protein</fullName>
    </recommendedName>
</protein>
<dbReference type="Proteomes" id="UP000317366">
    <property type="component" value="Unassembled WGS sequence"/>
</dbReference>
<comment type="caution">
    <text evidence="1">The sequence shown here is derived from an EMBL/GenBank/DDBJ whole genome shotgun (WGS) entry which is preliminary data.</text>
</comment>
<evidence type="ECO:0000313" key="1">
    <source>
        <dbReference type="EMBL" id="TMQ61161.1"/>
    </source>
</evidence>
<evidence type="ECO:0000313" key="2">
    <source>
        <dbReference type="Proteomes" id="UP000317366"/>
    </source>
</evidence>
<evidence type="ECO:0008006" key="3">
    <source>
        <dbReference type="Google" id="ProtNLM"/>
    </source>
</evidence>
<dbReference type="AlphaFoldDB" id="A0A538TBZ1"/>